<dbReference type="InterPro" id="IPR005467">
    <property type="entry name" value="His_kinase_dom"/>
</dbReference>
<dbReference type="PROSITE" id="PS50109">
    <property type="entry name" value="HIS_KIN"/>
    <property type="match status" value="1"/>
</dbReference>
<dbReference type="InterPro" id="IPR036097">
    <property type="entry name" value="HisK_dim/P_sf"/>
</dbReference>
<keyword evidence="9 18" id="KW-0418">Kinase</keyword>
<evidence type="ECO:0000313" key="18">
    <source>
        <dbReference type="EMBL" id="KPQ11181.1"/>
    </source>
</evidence>
<dbReference type="SMART" id="SM00304">
    <property type="entry name" value="HAMP"/>
    <property type="match status" value="1"/>
</dbReference>
<feature type="domain" description="PAS" evidence="16">
    <location>
        <begin position="387"/>
        <end position="432"/>
    </location>
</feature>
<dbReference type="STRING" id="1653334.GA0071312_2672"/>
<dbReference type="PANTHER" id="PTHR43065:SF10">
    <property type="entry name" value="PEROXIDE STRESS-ACTIVATED HISTIDINE KINASE MAK3"/>
    <property type="match status" value="1"/>
</dbReference>
<dbReference type="GO" id="GO:0000155">
    <property type="term" value="F:phosphorelay sensor kinase activity"/>
    <property type="evidence" value="ECO:0007669"/>
    <property type="project" value="InterPro"/>
</dbReference>
<dbReference type="InterPro" id="IPR017232">
    <property type="entry name" value="NtrY"/>
</dbReference>
<dbReference type="Pfam" id="PF02518">
    <property type="entry name" value="HATPase_c"/>
    <property type="match status" value="1"/>
</dbReference>
<evidence type="ECO:0000256" key="2">
    <source>
        <dbReference type="ARBA" id="ARBA00004651"/>
    </source>
</evidence>
<protein>
    <recommendedName>
        <fullName evidence="3">histidine kinase</fullName>
        <ecNumber evidence="3">2.7.13.3</ecNumber>
    </recommendedName>
</protein>
<reference evidence="18 20" key="1">
    <citation type="submission" date="2015-09" db="EMBL/GenBank/DDBJ databases">
        <title>Identification and resolution of microdiversity through metagenomic sequencing of parallel consortia.</title>
        <authorList>
            <person name="Nelson W.C."/>
            <person name="Romine M.F."/>
            <person name="Lindemann S.R."/>
        </authorList>
    </citation>
    <scope>NUCLEOTIDE SEQUENCE [LARGE SCALE GENOMIC DNA]</scope>
    <source>
        <strain evidence="18">HL-109</strain>
    </source>
</reference>
<dbReference type="InterPro" id="IPR004358">
    <property type="entry name" value="Sig_transdc_His_kin-like_C"/>
</dbReference>
<evidence type="ECO:0000256" key="4">
    <source>
        <dbReference type="ARBA" id="ARBA00022475"/>
    </source>
</evidence>
<dbReference type="Gene3D" id="3.30.450.20">
    <property type="entry name" value="PAS domain"/>
    <property type="match status" value="1"/>
</dbReference>
<dbReference type="RefSeq" id="WP_238947213.1">
    <property type="nucleotide sequence ID" value="NZ_FMBM01000002.1"/>
</dbReference>
<dbReference type="Pfam" id="PF00672">
    <property type="entry name" value="HAMP"/>
    <property type="match status" value="1"/>
</dbReference>
<dbReference type="Pfam" id="PF19312">
    <property type="entry name" value="NtrY_N"/>
    <property type="match status" value="1"/>
</dbReference>
<dbReference type="PROSITE" id="PS50112">
    <property type="entry name" value="PAS"/>
    <property type="match status" value="1"/>
</dbReference>
<dbReference type="Pfam" id="PF00989">
    <property type="entry name" value="PAS"/>
    <property type="match status" value="1"/>
</dbReference>
<evidence type="ECO:0000256" key="9">
    <source>
        <dbReference type="ARBA" id="ARBA00022777"/>
    </source>
</evidence>
<dbReference type="PROSITE" id="PS50885">
    <property type="entry name" value="HAMP"/>
    <property type="match status" value="1"/>
</dbReference>
<evidence type="ECO:0000259" key="15">
    <source>
        <dbReference type="PROSITE" id="PS50109"/>
    </source>
</evidence>
<accession>A0A0P8BNJ5</accession>
<dbReference type="InterPro" id="IPR036890">
    <property type="entry name" value="HATPase_C_sf"/>
</dbReference>
<evidence type="ECO:0000256" key="6">
    <source>
        <dbReference type="ARBA" id="ARBA00022679"/>
    </source>
</evidence>
<evidence type="ECO:0000256" key="3">
    <source>
        <dbReference type="ARBA" id="ARBA00012438"/>
    </source>
</evidence>
<dbReference type="Proteomes" id="UP000050497">
    <property type="component" value="Unassembled WGS sequence"/>
</dbReference>
<dbReference type="Gene3D" id="3.30.565.10">
    <property type="entry name" value="Histidine kinase-like ATPase, C-terminal domain"/>
    <property type="match status" value="1"/>
</dbReference>
<dbReference type="InterPro" id="IPR045671">
    <property type="entry name" value="NtrY-like_N"/>
</dbReference>
<dbReference type="InterPro" id="IPR013767">
    <property type="entry name" value="PAS_fold"/>
</dbReference>
<dbReference type="PATRIC" id="fig|1653334.4.peg.2535"/>
<feature type="transmembrane region" description="Helical" evidence="14">
    <location>
        <begin position="57"/>
        <end position="77"/>
    </location>
</feature>
<comment type="caution">
    <text evidence="18">The sequence shown here is derived from an EMBL/GenBank/DDBJ whole genome shotgun (WGS) entry which is preliminary data.</text>
</comment>
<dbReference type="EC" id="2.7.13.3" evidence="3"/>
<dbReference type="GO" id="GO:0006355">
    <property type="term" value="P:regulation of DNA-templated transcription"/>
    <property type="evidence" value="ECO:0007669"/>
    <property type="project" value="InterPro"/>
</dbReference>
<dbReference type="Pfam" id="PF00512">
    <property type="entry name" value="HisKA"/>
    <property type="match status" value="1"/>
</dbReference>
<dbReference type="AlphaFoldDB" id="A0A0P8BNJ5"/>
<dbReference type="EMBL" id="LJSX01000009">
    <property type="protein sequence ID" value="KPQ11181.1"/>
    <property type="molecule type" value="Genomic_DNA"/>
</dbReference>
<sequence length="751" mass="82576">MSTQSEAIERRARARRTGGPDGLGPVGLTAVLLALFSAIATFIVLAGLTPVEPSDGVTIVMLSINGVLATLLLIMVARQGIKLYRAKKAGVAGTRLHLRFVTIFAAIATVPVVVVALVASITLSRGLDPWFSGWINNLLENTVEIAHAYRELQCRSLARETTLMAADLDRARMLYDADPQVFRDFMQARSVFLGFPVLAIVEPNGEVVERIQNVQIPGARIPDQAELEQADTQDALCLVPAEGELLHAVLRLSAHNDRILVVTRLVDRRALDYPEEAEAGISYYQALERLSVAMQVAFAAMFGIVAVIILLASVWFGLTYANAFVGPIRRLINATQQVATGNFYVQVPIRKKEGDLAALSSTFNKMTSELRSQHDSLTAASNLIDRRRRFTEAVLSGVSAGVIGVDARGRITIVNPTAEKLFGVHANDLLNQEARSHLPELATLLDEAAQSRQRGLNQQISLNREGRERMLNVRLTREQAHGGDDGVVITLDDITDLVTAQRTSAWADVARRIAHEIKNPLTPIQLSAERIRRKYGKVITEDRAVFDQCTDTIVRQVEDIKRMVDEFSSFARMPKPAMGRDDLADTVRQTVFMMRMGYPDITIKDEVPPGQVLARFDRRLVAQALTNIIKNASEGIAGLEGQDDEFEGMITARLFIDDSHHAVIEVDDNGKGFPTENRARLLEPYMTTRDGGTGLGLPIVAKIFEEHGGGVELLDNPAGRGARVRLWFPLDPPDNVDADLHEGDRMSVDVK</sequence>
<keyword evidence="4" id="KW-1003">Cell membrane</keyword>
<evidence type="ECO:0000313" key="20">
    <source>
        <dbReference type="Proteomes" id="UP000050497"/>
    </source>
</evidence>
<name>A0A0P8BNJ5_9HYPH</name>
<feature type="transmembrane region" description="Helical" evidence="14">
    <location>
        <begin position="98"/>
        <end position="123"/>
    </location>
</feature>
<dbReference type="FunFam" id="1.10.287.130:FF:000107">
    <property type="entry name" value="Sensor histidine kinase YycG"/>
    <property type="match status" value="1"/>
</dbReference>
<evidence type="ECO:0000256" key="1">
    <source>
        <dbReference type="ARBA" id="ARBA00000085"/>
    </source>
</evidence>
<dbReference type="Gene3D" id="1.10.287.130">
    <property type="match status" value="1"/>
</dbReference>
<keyword evidence="5" id="KW-0597">Phosphoprotein</keyword>
<dbReference type="SMART" id="SM00387">
    <property type="entry name" value="HATPase_c"/>
    <property type="match status" value="1"/>
</dbReference>
<organism evidence="18 20">
    <name type="scientific">Saliniramus fredricksonii</name>
    <dbReference type="NCBI Taxonomy" id="1653334"/>
    <lineage>
        <taxon>Bacteria</taxon>
        <taxon>Pseudomonadati</taxon>
        <taxon>Pseudomonadota</taxon>
        <taxon>Alphaproteobacteria</taxon>
        <taxon>Hyphomicrobiales</taxon>
        <taxon>Salinarimonadaceae</taxon>
        <taxon>Saliniramus</taxon>
    </lineage>
</organism>
<dbReference type="SUPFAM" id="SSF55785">
    <property type="entry name" value="PYP-like sensor domain (PAS domain)"/>
    <property type="match status" value="1"/>
</dbReference>
<evidence type="ECO:0000259" key="16">
    <source>
        <dbReference type="PROSITE" id="PS50112"/>
    </source>
</evidence>
<dbReference type="InterPro" id="IPR003660">
    <property type="entry name" value="HAMP_dom"/>
</dbReference>
<feature type="transmembrane region" description="Helical" evidence="14">
    <location>
        <begin position="296"/>
        <end position="321"/>
    </location>
</feature>
<evidence type="ECO:0000256" key="11">
    <source>
        <dbReference type="ARBA" id="ARBA00022989"/>
    </source>
</evidence>
<dbReference type="GO" id="GO:0005524">
    <property type="term" value="F:ATP binding"/>
    <property type="evidence" value="ECO:0007669"/>
    <property type="project" value="UniProtKB-KW"/>
</dbReference>
<dbReference type="CDD" id="cd06225">
    <property type="entry name" value="HAMP"/>
    <property type="match status" value="1"/>
</dbReference>
<dbReference type="CDD" id="cd00082">
    <property type="entry name" value="HisKA"/>
    <property type="match status" value="1"/>
</dbReference>
<comment type="subcellular location">
    <subcellularLocation>
        <location evidence="2">Cell membrane</location>
        <topology evidence="2">Multi-pass membrane protein</topology>
    </subcellularLocation>
</comment>
<evidence type="ECO:0000256" key="13">
    <source>
        <dbReference type="ARBA" id="ARBA00023136"/>
    </source>
</evidence>
<evidence type="ECO:0000313" key="19">
    <source>
        <dbReference type="EMBL" id="SCC81711.1"/>
    </source>
</evidence>
<evidence type="ECO:0000256" key="10">
    <source>
        <dbReference type="ARBA" id="ARBA00022840"/>
    </source>
</evidence>
<dbReference type="InterPro" id="IPR000014">
    <property type="entry name" value="PAS"/>
</dbReference>
<gene>
    <name evidence="18" type="primary">ntrY</name>
    <name evidence="19" type="ORF">GA0071312_2672</name>
    <name evidence="18" type="ORF">HLUCCO17_07300</name>
</gene>
<dbReference type="SMART" id="SM00388">
    <property type="entry name" value="HisKA"/>
    <property type="match status" value="1"/>
</dbReference>
<dbReference type="PIRSF" id="PIRSF037532">
    <property type="entry name" value="STHK_NtrY"/>
    <property type="match status" value="1"/>
</dbReference>
<dbReference type="InterPro" id="IPR035965">
    <property type="entry name" value="PAS-like_dom_sf"/>
</dbReference>
<dbReference type="CDD" id="cd00130">
    <property type="entry name" value="PAS"/>
    <property type="match status" value="1"/>
</dbReference>
<keyword evidence="6 18" id="KW-0808">Transferase</keyword>
<comment type="catalytic activity">
    <reaction evidence="1">
        <text>ATP + protein L-histidine = ADP + protein N-phospho-L-histidine.</text>
        <dbReference type="EC" id="2.7.13.3"/>
    </reaction>
</comment>
<feature type="domain" description="Histidine kinase" evidence="15">
    <location>
        <begin position="512"/>
        <end position="732"/>
    </location>
</feature>
<dbReference type="InterPro" id="IPR003661">
    <property type="entry name" value="HisK_dim/P_dom"/>
</dbReference>
<dbReference type="InterPro" id="IPR003594">
    <property type="entry name" value="HATPase_dom"/>
</dbReference>
<dbReference type="PANTHER" id="PTHR43065">
    <property type="entry name" value="SENSOR HISTIDINE KINASE"/>
    <property type="match status" value="1"/>
</dbReference>
<evidence type="ECO:0000256" key="12">
    <source>
        <dbReference type="ARBA" id="ARBA00023012"/>
    </source>
</evidence>
<feature type="transmembrane region" description="Helical" evidence="14">
    <location>
        <begin position="21"/>
        <end position="45"/>
    </location>
</feature>
<feature type="domain" description="HAMP" evidence="17">
    <location>
        <begin position="322"/>
        <end position="375"/>
    </location>
</feature>
<proteinExistence type="predicted"/>
<dbReference type="GO" id="GO:0005886">
    <property type="term" value="C:plasma membrane"/>
    <property type="evidence" value="ECO:0007669"/>
    <property type="project" value="UniProtKB-SubCell"/>
</dbReference>
<dbReference type="PRINTS" id="PR00344">
    <property type="entry name" value="BCTRLSENSOR"/>
</dbReference>
<keyword evidence="13 14" id="KW-0472">Membrane</keyword>
<keyword evidence="7 14" id="KW-0812">Transmembrane</keyword>
<keyword evidence="12" id="KW-0902">Two-component regulatory system</keyword>
<reference evidence="19 21" key="2">
    <citation type="submission" date="2016-08" db="EMBL/GenBank/DDBJ databases">
        <authorList>
            <person name="Varghese N."/>
            <person name="Submissions Spin"/>
        </authorList>
    </citation>
    <scope>NUCLEOTIDE SEQUENCE [LARGE SCALE GENOMIC DNA]</scope>
    <source>
        <strain evidence="19 21">HL-109</strain>
    </source>
</reference>
<keyword evidence="11 14" id="KW-1133">Transmembrane helix</keyword>
<evidence type="ECO:0000313" key="21">
    <source>
        <dbReference type="Proteomes" id="UP000182800"/>
    </source>
</evidence>
<evidence type="ECO:0000256" key="7">
    <source>
        <dbReference type="ARBA" id="ARBA00022692"/>
    </source>
</evidence>
<evidence type="ECO:0000256" key="5">
    <source>
        <dbReference type="ARBA" id="ARBA00022553"/>
    </source>
</evidence>
<dbReference type="SMART" id="SM00091">
    <property type="entry name" value="PAS"/>
    <property type="match status" value="1"/>
</dbReference>
<dbReference type="SUPFAM" id="SSF47384">
    <property type="entry name" value="Homodimeric domain of signal transducing histidine kinase"/>
    <property type="match status" value="1"/>
</dbReference>
<evidence type="ECO:0000259" key="17">
    <source>
        <dbReference type="PROSITE" id="PS50885"/>
    </source>
</evidence>
<dbReference type="SUPFAM" id="SSF158472">
    <property type="entry name" value="HAMP domain-like"/>
    <property type="match status" value="1"/>
</dbReference>
<dbReference type="EMBL" id="FMBM01000002">
    <property type="protein sequence ID" value="SCC81711.1"/>
    <property type="molecule type" value="Genomic_DNA"/>
</dbReference>
<evidence type="ECO:0000256" key="8">
    <source>
        <dbReference type="ARBA" id="ARBA00022741"/>
    </source>
</evidence>
<keyword evidence="21" id="KW-1185">Reference proteome</keyword>
<dbReference type="SUPFAM" id="SSF55874">
    <property type="entry name" value="ATPase domain of HSP90 chaperone/DNA topoisomerase II/histidine kinase"/>
    <property type="match status" value="1"/>
</dbReference>
<keyword evidence="8" id="KW-0547">Nucleotide-binding</keyword>
<dbReference type="NCBIfam" id="TIGR00229">
    <property type="entry name" value="sensory_box"/>
    <property type="match status" value="1"/>
</dbReference>
<evidence type="ECO:0000256" key="14">
    <source>
        <dbReference type="SAM" id="Phobius"/>
    </source>
</evidence>
<keyword evidence="10" id="KW-0067">ATP-binding</keyword>
<dbReference type="Gene3D" id="6.10.340.10">
    <property type="match status" value="1"/>
</dbReference>
<dbReference type="Proteomes" id="UP000182800">
    <property type="component" value="Unassembled WGS sequence"/>
</dbReference>